<proteinExistence type="predicted"/>
<reference evidence="5 6" key="1">
    <citation type="submission" date="2024-02" db="EMBL/GenBank/DDBJ databases">
        <title>A Gaetbulibacter species isolated from tidal flats and genomic insights of their niches.</title>
        <authorList>
            <person name="Ye Y."/>
        </authorList>
    </citation>
    <scope>NUCLEOTIDE SEQUENCE [LARGE SCALE GENOMIC DNA]</scope>
    <source>
        <strain evidence="5 6">KYW382</strain>
    </source>
</reference>
<sequence>MNFKKIALIGLCTIAFGCKGNTQKESSNKKSSNTFKVTKTPAEWKKQLTDMQYYVMRQQGTEPAFSSPLYNNHAKGTYVCVADGTPLFKSEYKFDSGTGWPSFDRPVKGNIGVAKDNKLGYSRNEVHCAVCGGHLGHVFNDGPVQTTGKRYCIDGVALKFIPAKDEQ</sequence>
<evidence type="ECO:0000256" key="1">
    <source>
        <dbReference type="ARBA" id="ARBA00012499"/>
    </source>
</evidence>
<name>A0ABW7N073_9FLAO</name>
<dbReference type="EMBL" id="JBAWKB010000002">
    <property type="protein sequence ID" value="MFH6772170.1"/>
    <property type="molecule type" value="Genomic_DNA"/>
</dbReference>
<dbReference type="InterPro" id="IPR011057">
    <property type="entry name" value="Mss4-like_sf"/>
</dbReference>
<dbReference type="SUPFAM" id="SSF51316">
    <property type="entry name" value="Mss4-like"/>
    <property type="match status" value="1"/>
</dbReference>
<protein>
    <recommendedName>
        <fullName evidence="1">peptide-methionine (R)-S-oxide reductase</fullName>
        <ecNumber evidence="1">1.8.4.12</ecNumber>
    </recommendedName>
</protein>
<dbReference type="PANTHER" id="PTHR10173:SF52">
    <property type="entry name" value="METHIONINE-R-SULFOXIDE REDUCTASE B1"/>
    <property type="match status" value="1"/>
</dbReference>
<evidence type="ECO:0000256" key="3">
    <source>
        <dbReference type="ARBA" id="ARBA00048488"/>
    </source>
</evidence>
<keyword evidence="2 5" id="KW-0560">Oxidoreductase</keyword>
<evidence type="ECO:0000313" key="6">
    <source>
        <dbReference type="Proteomes" id="UP001610100"/>
    </source>
</evidence>
<evidence type="ECO:0000259" key="4">
    <source>
        <dbReference type="PROSITE" id="PS51790"/>
    </source>
</evidence>
<dbReference type="InterPro" id="IPR002579">
    <property type="entry name" value="Met_Sox_Rdtase_MsrB_dom"/>
</dbReference>
<dbReference type="Pfam" id="PF01641">
    <property type="entry name" value="SelR"/>
    <property type="match status" value="1"/>
</dbReference>
<evidence type="ECO:0000256" key="2">
    <source>
        <dbReference type="ARBA" id="ARBA00023002"/>
    </source>
</evidence>
<dbReference type="InterPro" id="IPR028427">
    <property type="entry name" value="Met_Sox_Rdtase_MsrB"/>
</dbReference>
<gene>
    <name evidence="5" type="primary">msrB</name>
    <name evidence="5" type="ORF">V8G58_09515</name>
</gene>
<accession>A0ABW7N073</accession>
<keyword evidence="6" id="KW-1185">Reference proteome</keyword>
<dbReference type="PROSITE" id="PS51790">
    <property type="entry name" value="MSRB"/>
    <property type="match status" value="1"/>
</dbReference>
<dbReference type="GO" id="GO:0033743">
    <property type="term" value="F:peptide-methionine (R)-S-oxide reductase activity"/>
    <property type="evidence" value="ECO:0007669"/>
    <property type="project" value="UniProtKB-EC"/>
</dbReference>
<comment type="caution">
    <text evidence="5">The sequence shown here is derived from an EMBL/GenBank/DDBJ whole genome shotgun (WGS) entry which is preliminary data.</text>
</comment>
<dbReference type="PANTHER" id="PTHR10173">
    <property type="entry name" value="METHIONINE SULFOXIDE REDUCTASE"/>
    <property type="match status" value="1"/>
</dbReference>
<dbReference type="RefSeq" id="WP_344741456.1">
    <property type="nucleotide sequence ID" value="NZ_BAABAY010000002.1"/>
</dbReference>
<dbReference type="NCBIfam" id="TIGR00357">
    <property type="entry name" value="peptide-methionine (R)-S-oxide reductase MsrB"/>
    <property type="match status" value="1"/>
</dbReference>
<dbReference type="Proteomes" id="UP001610100">
    <property type="component" value="Unassembled WGS sequence"/>
</dbReference>
<evidence type="ECO:0000313" key="5">
    <source>
        <dbReference type="EMBL" id="MFH6772170.1"/>
    </source>
</evidence>
<feature type="domain" description="MsrB" evidence="4">
    <location>
        <begin position="41"/>
        <end position="163"/>
    </location>
</feature>
<comment type="catalytic activity">
    <reaction evidence="3">
        <text>L-methionyl-[protein] + [thioredoxin]-disulfide + H2O = L-methionyl-(R)-S-oxide-[protein] + [thioredoxin]-dithiol</text>
        <dbReference type="Rhea" id="RHEA:24164"/>
        <dbReference type="Rhea" id="RHEA-COMP:10698"/>
        <dbReference type="Rhea" id="RHEA-COMP:10700"/>
        <dbReference type="Rhea" id="RHEA-COMP:12313"/>
        <dbReference type="Rhea" id="RHEA-COMP:12314"/>
        <dbReference type="ChEBI" id="CHEBI:15377"/>
        <dbReference type="ChEBI" id="CHEBI:16044"/>
        <dbReference type="ChEBI" id="CHEBI:29950"/>
        <dbReference type="ChEBI" id="CHEBI:45764"/>
        <dbReference type="ChEBI" id="CHEBI:50058"/>
        <dbReference type="EC" id="1.8.4.12"/>
    </reaction>
</comment>
<organism evidence="5 6">
    <name type="scientific">Gaetbulibacter aestuarii</name>
    <dbReference type="NCBI Taxonomy" id="1502358"/>
    <lineage>
        <taxon>Bacteria</taxon>
        <taxon>Pseudomonadati</taxon>
        <taxon>Bacteroidota</taxon>
        <taxon>Flavobacteriia</taxon>
        <taxon>Flavobacteriales</taxon>
        <taxon>Flavobacteriaceae</taxon>
        <taxon>Gaetbulibacter</taxon>
    </lineage>
</organism>
<dbReference type="EC" id="1.8.4.12" evidence="1"/>
<dbReference type="PROSITE" id="PS51257">
    <property type="entry name" value="PROKAR_LIPOPROTEIN"/>
    <property type="match status" value="1"/>
</dbReference>
<dbReference type="Gene3D" id="2.170.150.20">
    <property type="entry name" value="Peptide methionine sulfoxide reductase"/>
    <property type="match status" value="1"/>
</dbReference>